<reference evidence="3" key="1">
    <citation type="submission" date="2019-09" db="EMBL/GenBank/DDBJ databases">
        <title>Draft genome information of white flower Hibiscus syriacus.</title>
        <authorList>
            <person name="Kim Y.-M."/>
        </authorList>
    </citation>
    <scope>NUCLEOTIDE SEQUENCE [LARGE SCALE GENOMIC DNA]</scope>
    <source>
        <strain evidence="3">YM2019G1</strain>
    </source>
</reference>
<keyword evidence="4" id="KW-1185">Reference proteome</keyword>
<gene>
    <name evidence="3" type="ORF">F3Y22_tig00110584pilonHSYRG00144</name>
</gene>
<feature type="domain" description="DUF7903" evidence="2">
    <location>
        <begin position="42"/>
        <end position="357"/>
    </location>
</feature>
<dbReference type="PANTHER" id="PTHR35481">
    <property type="entry name" value="DNA-DIRECTED RNA POLYMERASE SUBUNIT ALPHA"/>
    <property type="match status" value="1"/>
</dbReference>
<dbReference type="Proteomes" id="UP000436088">
    <property type="component" value="Unassembled WGS sequence"/>
</dbReference>
<dbReference type="Pfam" id="PF25475">
    <property type="entry name" value="DUF7903"/>
    <property type="match status" value="1"/>
</dbReference>
<evidence type="ECO:0000256" key="1">
    <source>
        <dbReference type="SAM" id="MobiDB-lite"/>
    </source>
</evidence>
<feature type="compositionally biased region" description="Basic residues" evidence="1">
    <location>
        <begin position="1"/>
        <end position="11"/>
    </location>
</feature>
<dbReference type="InterPro" id="IPR057225">
    <property type="entry name" value="DUF7903"/>
</dbReference>
<evidence type="ECO:0000313" key="3">
    <source>
        <dbReference type="EMBL" id="KAE8699188.1"/>
    </source>
</evidence>
<dbReference type="AlphaFoldDB" id="A0A6A3A4R0"/>
<evidence type="ECO:0000259" key="2">
    <source>
        <dbReference type="Pfam" id="PF25475"/>
    </source>
</evidence>
<name>A0A6A3A4R0_HIBSY</name>
<proteinExistence type="predicted"/>
<feature type="region of interest" description="Disordered" evidence="1">
    <location>
        <begin position="1"/>
        <end position="25"/>
    </location>
</feature>
<dbReference type="PANTHER" id="PTHR35481:SF1">
    <property type="entry name" value="DNA-DIRECTED RNA POLYMERASE SUBUNIT ALPHA"/>
    <property type="match status" value="1"/>
</dbReference>
<sequence length="523" mass="57437">MAYIPPHKRHLKDSDRSTPTPESLAPRFNRNVQLRASKSNADRSGKIIYSNYAISRWFAVGLDDGNIDISAAHLKPVSVESIERKTGEKPLILVKNNSDTDEAKGSPWSSIAENVLPDILSSFEKARAELECADSKDVKLSMVARVGKILFQGSPSVNLESVGKDCISETILRNLRKSFNTSVPASYSENIIAEVASNIKVDFADTKDVYYVRLSDSTQPASTISCKCRLKDDKKLQIYKVELNPVRDMVIDISCLDMNLDLRLLMTHKRILTSMTEDEMQSIQNLIDSAVLDPDVKGGLRWPFGKASSGNRYNVVGVWHTVARAYENSSIRLKVRHADRFDFKTTHGEASEEVSLNRSTNSTLKITSFKANGFPQTSKINLGEESKENYNVGVGNPILPTFISTQKTNLSDQAFHLFAFIACTASFTSMVIAAVPTLVALGRAAVSLSKLADTAREELPGTMAAIRLSGMEISDLTLELSDLSQEIADDVNKSAKIVQAAKAGIQHGFTCSPADNVDYSRTS</sequence>
<organism evidence="3 4">
    <name type="scientific">Hibiscus syriacus</name>
    <name type="common">Rose of Sharon</name>
    <dbReference type="NCBI Taxonomy" id="106335"/>
    <lineage>
        <taxon>Eukaryota</taxon>
        <taxon>Viridiplantae</taxon>
        <taxon>Streptophyta</taxon>
        <taxon>Embryophyta</taxon>
        <taxon>Tracheophyta</taxon>
        <taxon>Spermatophyta</taxon>
        <taxon>Magnoliopsida</taxon>
        <taxon>eudicotyledons</taxon>
        <taxon>Gunneridae</taxon>
        <taxon>Pentapetalae</taxon>
        <taxon>rosids</taxon>
        <taxon>malvids</taxon>
        <taxon>Malvales</taxon>
        <taxon>Malvaceae</taxon>
        <taxon>Malvoideae</taxon>
        <taxon>Hibiscus</taxon>
    </lineage>
</organism>
<evidence type="ECO:0000313" key="4">
    <source>
        <dbReference type="Proteomes" id="UP000436088"/>
    </source>
</evidence>
<accession>A0A6A3A4R0</accession>
<comment type="caution">
    <text evidence="3">The sequence shown here is derived from an EMBL/GenBank/DDBJ whole genome shotgun (WGS) entry which is preliminary data.</text>
</comment>
<dbReference type="EMBL" id="VEPZ02001041">
    <property type="protein sequence ID" value="KAE8699188.1"/>
    <property type="molecule type" value="Genomic_DNA"/>
</dbReference>
<protein>
    <submittedName>
        <fullName evidence="3">Bidirectional sugar transporter NEC1-like</fullName>
    </submittedName>
</protein>